<dbReference type="PANTHER" id="PTHR37490">
    <property type="entry name" value="EXPRESSED PROTEIN"/>
    <property type="match status" value="1"/>
</dbReference>
<feature type="region of interest" description="Disordered" evidence="1">
    <location>
        <begin position="433"/>
        <end position="463"/>
    </location>
</feature>
<dbReference type="Proteomes" id="UP001161017">
    <property type="component" value="Unassembled WGS sequence"/>
</dbReference>
<accession>A0AA43QKY5</accession>
<dbReference type="EMBL" id="JAPUFD010000003">
    <property type="protein sequence ID" value="MDI1486215.1"/>
    <property type="molecule type" value="Genomic_DNA"/>
</dbReference>
<sequence length="463" mass="52489">MRVASFNIASWRYATVPLTVIPFSTWALITDGKHPMTHFWTRSGTAPKHPRSFTISEPQRPLEEPIDVLDSRDSDEDISVVPSDERDIGYGLLTKADDEASEAGFELVLSHHRSDPGRIKPWTDMVRKVQLIDRLGMKLVIYTTNTSVEYMTYFAERHCGPVVDISESSPTLLKDRTGANEIHRIPNTGREGATVLHHIISNYDESDHLAPRLSMFAAADAPHSVHPIHNTLEAWFQTRLSQNLRQDTGFLGLSRHNDPCLCGDCGDEGKFPLLAPLTKYLDKRPCTEKSVSTLWNEFIVSRRRIKSRNIKLYQWLEKMVNAPDDHWLHRQREPRAILDKELGGKSTPENPLFAHTLERTWSILFDCAFWERKGLNVSREAVCNKADCLCLDPPDNGMERSGESEQLLRKGVGGANRFYDNIPLASLEAEGSDWEKMHAATENDQGITSQKSEARFNSMRAAR</sequence>
<feature type="compositionally biased region" description="Polar residues" evidence="1">
    <location>
        <begin position="442"/>
        <end position="451"/>
    </location>
</feature>
<dbReference type="AlphaFoldDB" id="A0AA43QKY5"/>
<keyword evidence="3" id="KW-1185">Reference proteome</keyword>
<gene>
    <name evidence="2" type="ORF">OHK93_005441</name>
</gene>
<evidence type="ECO:0000256" key="1">
    <source>
        <dbReference type="SAM" id="MobiDB-lite"/>
    </source>
</evidence>
<protein>
    <submittedName>
        <fullName evidence="2">Uncharacterized protein</fullName>
    </submittedName>
</protein>
<proteinExistence type="predicted"/>
<dbReference type="PANTHER" id="PTHR37490:SF1">
    <property type="entry name" value="GLYCOSYLTRANSFERASE 2-LIKE DOMAIN-CONTAINING PROTEIN"/>
    <property type="match status" value="1"/>
</dbReference>
<name>A0AA43QKY5_9LECA</name>
<evidence type="ECO:0000313" key="2">
    <source>
        <dbReference type="EMBL" id="MDI1486215.1"/>
    </source>
</evidence>
<reference evidence="2" key="1">
    <citation type="journal article" date="2023" name="Genome Biol. Evol.">
        <title>First Whole Genome Sequence and Flow Cytometry Genome Size Data for the Lichen-Forming Fungus Ramalina farinacea (Ascomycota).</title>
        <authorList>
            <person name="Llewellyn T."/>
            <person name="Mian S."/>
            <person name="Hill R."/>
            <person name="Leitch I.J."/>
            <person name="Gaya E."/>
        </authorList>
    </citation>
    <scope>NUCLEOTIDE SEQUENCE</scope>
    <source>
        <strain evidence="2">LIQ254RAFAR</strain>
    </source>
</reference>
<organism evidence="2 3">
    <name type="scientific">Ramalina farinacea</name>
    <dbReference type="NCBI Taxonomy" id="258253"/>
    <lineage>
        <taxon>Eukaryota</taxon>
        <taxon>Fungi</taxon>
        <taxon>Dikarya</taxon>
        <taxon>Ascomycota</taxon>
        <taxon>Pezizomycotina</taxon>
        <taxon>Lecanoromycetes</taxon>
        <taxon>OSLEUM clade</taxon>
        <taxon>Lecanoromycetidae</taxon>
        <taxon>Lecanorales</taxon>
        <taxon>Lecanorineae</taxon>
        <taxon>Ramalinaceae</taxon>
        <taxon>Ramalina</taxon>
    </lineage>
</organism>
<comment type="caution">
    <text evidence="2">The sequence shown here is derived from an EMBL/GenBank/DDBJ whole genome shotgun (WGS) entry which is preliminary data.</text>
</comment>
<evidence type="ECO:0000313" key="3">
    <source>
        <dbReference type="Proteomes" id="UP001161017"/>
    </source>
</evidence>